<dbReference type="EMBL" id="DAKRPA010000098">
    <property type="protein sequence ID" value="DAZ98745.1"/>
    <property type="molecule type" value="Genomic_DNA"/>
</dbReference>
<proteinExistence type="predicted"/>
<name>A0AAV2YX64_9STRA</name>
<comment type="caution">
    <text evidence="1">The sequence shown here is derived from an EMBL/GenBank/DDBJ whole genome shotgun (WGS) entry which is preliminary data.</text>
</comment>
<sequence>MPVPRHPVSRQTCGCVGPAKKADIKAIMASLVYAKVESDYLVSRHILLRMCGNNKEHNLFFYFVKSWDSDLEPWAAYLRGTVPHLGNNTNNRYASMPRCVILHQLTPNLSEQPYGHMDDCIKTLFVLLQDC</sequence>
<dbReference type="Proteomes" id="UP001146120">
    <property type="component" value="Unassembled WGS sequence"/>
</dbReference>
<evidence type="ECO:0000313" key="2">
    <source>
        <dbReference type="Proteomes" id="UP001146120"/>
    </source>
</evidence>
<reference evidence="1" key="2">
    <citation type="journal article" date="2023" name="Microbiol Resour">
        <title>Decontamination and Annotation of the Draft Genome Sequence of the Oomycete Lagenidium giganteum ARSEF 373.</title>
        <authorList>
            <person name="Morgan W.R."/>
            <person name="Tartar A."/>
        </authorList>
    </citation>
    <scope>NUCLEOTIDE SEQUENCE</scope>
    <source>
        <strain evidence="1">ARSEF 373</strain>
    </source>
</reference>
<dbReference type="AlphaFoldDB" id="A0AAV2YX64"/>
<reference evidence="1" key="1">
    <citation type="submission" date="2022-11" db="EMBL/GenBank/DDBJ databases">
        <authorList>
            <person name="Morgan W.R."/>
            <person name="Tartar A."/>
        </authorList>
    </citation>
    <scope>NUCLEOTIDE SEQUENCE</scope>
    <source>
        <strain evidence="1">ARSEF 373</strain>
    </source>
</reference>
<keyword evidence="2" id="KW-1185">Reference proteome</keyword>
<organism evidence="1 2">
    <name type="scientific">Lagenidium giganteum</name>
    <dbReference type="NCBI Taxonomy" id="4803"/>
    <lineage>
        <taxon>Eukaryota</taxon>
        <taxon>Sar</taxon>
        <taxon>Stramenopiles</taxon>
        <taxon>Oomycota</taxon>
        <taxon>Peronosporomycetes</taxon>
        <taxon>Pythiales</taxon>
        <taxon>Pythiaceae</taxon>
    </lineage>
</organism>
<accession>A0AAV2YX64</accession>
<gene>
    <name evidence="1" type="ORF">N0F65_003801</name>
</gene>
<protein>
    <submittedName>
        <fullName evidence="1">Uncharacterized protein</fullName>
    </submittedName>
</protein>
<evidence type="ECO:0000313" key="1">
    <source>
        <dbReference type="EMBL" id="DAZ98745.1"/>
    </source>
</evidence>